<dbReference type="EMBL" id="JAQQBR010000009">
    <property type="protein sequence ID" value="KAK0174311.1"/>
    <property type="molecule type" value="Genomic_DNA"/>
</dbReference>
<dbReference type="AlphaFoldDB" id="A0AA39KUP8"/>
<protein>
    <recommendedName>
        <fullName evidence="4">Transposase domain-containing protein</fullName>
    </recommendedName>
</protein>
<evidence type="ECO:0000256" key="1">
    <source>
        <dbReference type="SAM" id="MobiDB-lite"/>
    </source>
</evidence>
<comment type="caution">
    <text evidence="2">The sequence shown here is derived from an EMBL/GenBank/DDBJ whole genome shotgun (WGS) entry which is preliminary data.</text>
</comment>
<sequence length="657" mass="75866">MKVDVEQLLQEKKNSQASTSAQNTSKNDWRNDVNNEQVVTDYEDHSVENLTLENDGQINSENKNHADTFSRIEFLDNLLEPATTSNPPEINQLRQWAIKSNISHTHLSELLIILNKRLLPELPNTAKTFLKTSLASYKIHEMEDALHDAESGQFVYFGIAQGLQECLVTFHKGDIELIINIDGLPISKSGKKHFWPILCKIFHDPDVYEPFTVAIYCGPSKPRNVDDYFAYFIDELNQLQREGIIIIGKKFYVRLKAIVADTPARSMCKGTKGHGGYSACERCTVYGTRIKKSIERSIASNQKTIYSTKIVYPGIGHPKRTNMSFRNRSDPEHHTGLSPLEEIVPELDMITIFVLDFMHLICVGAMKKILELLTSGPLKIRLSSRNRRELSRRMISLKSQTIKEFQRKPQPIDCLAKWKATQFRFFVLYCGPIVLKKLLPAKLYKHFLLLHASMRILYSERLVMFYKDKARKYLEIFVSALPYLYSEDAQVINMHNLQHIVDDVENLNCDLSKVNCFPFENYLRKIKNSIRTPNQPLEQYCRRKYERSLLPKKVISAPMPFEIIRSSVINEEEVVKSLKFNSSFIITTTTPNNVVLLQDGSVMEITKIFSKNTFEQLLHIKGKIWKKKLIFIVIHSNRAKSTHGKFPNKFQNKQFIL</sequence>
<organism evidence="2 3">
    <name type="scientific">Microctonus hyperodae</name>
    <name type="common">Parasitoid wasp</name>
    <dbReference type="NCBI Taxonomy" id="165561"/>
    <lineage>
        <taxon>Eukaryota</taxon>
        <taxon>Metazoa</taxon>
        <taxon>Ecdysozoa</taxon>
        <taxon>Arthropoda</taxon>
        <taxon>Hexapoda</taxon>
        <taxon>Insecta</taxon>
        <taxon>Pterygota</taxon>
        <taxon>Neoptera</taxon>
        <taxon>Endopterygota</taxon>
        <taxon>Hymenoptera</taxon>
        <taxon>Apocrita</taxon>
        <taxon>Ichneumonoidea</taxon>
        <taxon>Braconidae</taxon>
        <taxon>Euphorinae</taxon>
        <taxon>Microctonus</taxon>
    </lineage>
</organism>
<feature type="compositionally biased region" description="Polar residues" evidence="1">
    <location>
        <begin position="15"/>
        <end position="26"/>
    </location>
</feature>
<evidence type="ECO:0008006" key="4">
    <source>
        <dbReference type="Google" id="ProtNLM"/>
    </source>
</evidence>
<proteinExistence type="predicted"/>
<name>A0AA39KUP8_MICHY</name>
<feature type="compositionally biased region" description="Basic and acidic residues" evidence="1">
    <location>
        <begin position="1"/>
        <end position="14"/>
    </location>
</feature>
<accession>A0AA39KUP8</accession>
<reference evidence="2" key="2">
    <citation type="submission" date="2023-03" db="EMBL/GenBank/DDBJ databases">
        <authorList>
            <person name="Inwood S.N."/>
            <person name="Skelly J.G."/>
            <person name="Guhlin J."/>
            <person name="Harrop T.W.R."/>
            <person name="Goldson S.G."/>
            <person name="Dearden P.K."/>
        </authorList>
    </citation>
    <scope>NUCLEOTIDE SEQUENCE</scope>
    <source>
        <strain evidence="2">Lincoln</strain>
        <tissue evidence="2">Whole body</tissue>
    </source>
</reference>
<dbReference type="Proteomes" id="UP001168972">
    <property type="component" value="Unassembled WGS sequence"/>
</dbReference>
<keyword evidence="3" id="KW-1185">Reference proteome</keyword>
<feature type="region of interest" description="Disordered" evidence="1">
    <location>
        <begin position="1"/>
        <end position="31"/>
    </location>
</feature>
<evidence type="ECO:0000313" key="2">
    <source>
        <dbReference type="EMBL" id="KAK0174311.1"/>
    </source>
</evidence>
<evidence type="ECO:0000313" key="3">
    <source>
        <dbReference type="Proteomes" id="UP001168972"/>
    </source>
</evidence>
<reference evidence="2" key="1">
    <citation type="journal article" date="2023" name="bioRxiv">
        <title>Scaffold-level genome assemblies of two parasitoid biocontrol wasps reveal the parthenogenesis mechanism and an associated novel virus.</title>
        <authorList>
            <person name="Inwood S."/>
            <person name="Skelly J."/>
            <person name="Guhlin J."/>
            <person name="Harrop T."/>
            <person name="Goldson S."/>
            <person name="Dearden P."/>
        </authorList>
    </citation>
    <scope>NUCLEOTIDE SEQUENCE</scope>
    <source>
        <strain evidence="2">Lincoln</strain>
        <tissue evidence="2">Whole body</tissue>
    </source>
</reference>
<gene>
    <name evidence="2" type="ORF">PV327_010943</name>
</gene>
<dbReference type="PANTHER" id="PTHR33053">
    <property type="entry name" value="PROTEIN, PUTATIVE-RELATED"/>
    <property type="match status" value="1"/>
</dbReference>